<dbReference type="Gene3D" id="1.10.10.60">
    <property type="entry name" value="Homeodomain-like"/>
    <property type="match status" value="1"/>
</dbReference>
<dbReference type="PANTHER" id="PTHR30328">
    <property type="entry name" value="TRANSCRIPTIONAL REPRESSOR"/>
    <property type="match status" value="1"/>
</dbReference>
<dbReference type="InterPro" id="IPR009057">
    <property type="entry name" value="Homeodomain-like_sf"/>
</dbReference>
<dbReference type="RefSeq" id="WP_108948462.1">
    <property type="nucleotide sequence ID" value="NZ_CP022187.1"/>
</dbReference>
<dbReference type="KEGG" id="acom:CEW83_05600"/>
<name>A0A2U8GML5_9RHOO</name>
<dbReference type="Pfam" id="PF08362">
    <property type="entry name" value="TetR_C_3"/>
    <property type="match status" value="1"/>
</dbReference>
<dbReference type="InterPro" id="IPR001647">
    <property type="entry name" value="HTH_TetR"/>
</dbReference>
<accession>A0A2U8GML5</accession>
<keyword evidence="5" id="KW-1185">Reference proteome</keyword>
<dbReference type="PRINTS" id="PR00455">
    <property type="entry name" value="HTHTETR"/>
</dbReference>
<evidence type="ECO:0000259" key="3">
    <source>
        <dbReference type="PROSITE" id="PS50977"/>
    </source>
</evidence>
<protein>
    <submittedName>
        <fullName evidence="4">TetR family transcriptional regulator</fullName>
    </submittedName>
</protein>
<organism evidence="4 5">
    <name type="scientific">Parazoarcus communis</name>
    <dbReference type="NCBI Taxonomy" id="41977"/>
    <lineage>
        <taxon>Bacteria</taxon>
        <taxon>Pseudomonadati</taxon>
        <taxon>Pseudomonadota</taxon>
        <taxon>Betaproteobacteria</taxon>
        <taxon>Rhodocyclales</taxon>
        <taxon>Zoogloeaceae</taxon>
        <taxon>Parazoarcus</taxon>
    </lineage>
</organism>
<dbReference type="InterPro" id="IPR050109">
    <property type="entry name" value="HTH-type_TetR-like_transc_reg"/>
</dbReference>
<dbReference type="PROSITE" id="PS50977">
    <property type="entry name" value="HTH_TETR_2"/>
    <property type="match status" value="1"/>
</dbReference>
<dbReference type="SUPFAM" id="SSF46689">
    <property type="entry name" value="Homeodomain-like"/>
    <property type="match status" value="1"/>
</dbReference>
<sequence length="234" mass="25569">MRAQTATTADDAGRLKGRIRRRQEGAMLKAAEKVFARAGFQGATMAEIADLAGVPKATLHYYFGSKEELYRAVLDNILTLWLAETESITADADPATALTAYVRAKMRLSARRPDASRVFANEIVHGATHIGEYLRTELRKTVEARAAVIDQWAAEGRILPVDATHLFFTIWAATQTYADFESQVCAVIGKPRLSASDHERACAHVLTVVLRTCGLPCAGDHLRQVAPPPANTTH</sequence>
<dbReference type="AlphaFoldDB" id="A0A2U8GML5"/>
<dbReference type="InterPro" id="IPR036271">
    <property type="entry name" value="Tet_transcr_reg_TetR-rel_C_sf"/>
</dbReference>
<evidence type="ECO:0000313" key="5">
    <source>
        <dbReference type="Proteomes" id="UP000244930"/>
    </source>
</evidence>
<proteinExistence type="predicted"/>
<feature type="DNA-binding region" description="H-T-H motif" evidence="2">
    <location>
        <begin position="44"/>
        <end position="63"/>
    </location>
</feature>
<keyword evidence="1 2" id="KW-0238">DNA-binding</keyword>
<dbReference type="SUPFAM" id="SSF48498">
    <property type="entry name" value="Tetracyclin repressor-like, C-terminal domain"/>
    <property type="match status" value="1"/>
</dbReference>
<evidence type="ECO:0000256" key="1">
    <source>
        <dbReference type="ARBA" id="ARBA00023125"/>
    </source>
</evidence>
<gene>
    <name evidence="4" type="ORF">CEW83_05600</name>
</gene>
<dbReference type="EMBL" id="CP022187">
    <property type="protein sequence ID" value="AWI74754.1"/>
    <property type="molecule type" value="Genomic_DNA"/>
</dbReference>
<dbReference type="InterPro" id="IPR013573">
    <property type="entry name" value="Tscrpt_reg_YcdC_C"/>
</dbReference>
<dbReference type="Pfam" id="PF00440">
    <property type="entry name" value="TetR_N"/>
    <property type="match status" value="1"/>
</dbReference>
<dbReference type="GO" id="GO:0045892">
    <property type="term" value="P:negative regulation of DNA-templated transcription"/>
    <property type="evidence" value="ECO:0007669"/>
    <property type="project" value="InterPro"/>
</dbReference>
<evidence type="ECO:0000256" key="2">
    <source>
        <dbReference type="PROSITE-ProRule" id="PRU00335"/>
    </source>
</evidence>
<evidence type="ECO:0000313" key="4">
    <source>
        <dbReference type="EMBL" id="AWI74754.1"/>
    </source>
</evidence>
<dbReference type="GO" id="GO:0003677">
    <property type="term" value="F:DNA binding"/>
    <property type="evidence" value="ECO:0007669"/>
    <property type="project" value="UniProtKB-UniRule"/>
</dbReference>
<feature type="domain" description="HTH tetR-type" evidence="3">
    <location>
        <begin position="21"/>
        <end position="81"/>
    </location>
</feature>
<reference evidence="4 5" key="1">
    <citation type="submission" date="2017-06" db="EMBL/GenBank/DDBJ databases">
        <title>Azoarcus.</title>
        <authorList>
            <person name="Woo J.-H."/>
            <person name="Kim H.-S."/>
        </authorList>
    </citation>
    <scope>NUCLEOTIDE SEQUENCE [LARGE SCALE GENOMIC DNA]</scope>
    <source>
        <strain evidence="4 5">TSPY31</strain>
    </source>
</reference>
<dbReference type="Proteomes" id="UP000244930">
    <property type="component" value="Chromosome"/>
</dbReference>
<dbReference type="Gene3D" id="1.10.357.10">
    <property type="entry name" value="Tetracycline Repressor, domain 2"/>
    <property type="match status" value="1"/>
</dbReference>
<dbReference type="PANTHER" id="PTHR30328:SF54">
    <property type="entry name" value="HTH-TYPE TRANSCRIPTIONAL REPRESSOR SCO4008"/>
    <property type="match status" value="1"/>
</dbReference>